<reference evidence="5" key="1">
    <citation type="submission" date="2022-07" db="EMBL/GenBank/DDBJ databases">
        <authorList>
            <person name="Trinca V."/>
            <person name="Uliana J.V.C."/>
            <person name="Torres T.T."/>
            <person name="Ward R.J."/>
            <person name="Monesi N."/>
        </authorList>
    </citation>
    <scope>NUCLEOTIDE SEQUENCE</scope>
    <source>
        <strain evidence="5">HSMRA1968</strain>
        <tissue evidence="5">Whole embryos</tissue>
    </source>
</reference>
<dbReference type="GO" id="GO:0032039">
    <property type="term" value="C:integrator complex"/>
    <property type="evidence" value="ECO:0007669"/>
    <property type="project" value="InterPro"/>
</dbReference>
<protein>
    <recommendedName>
        <fullName evidence="3">Integrator complex subunit 10</fullName>
    </recommendedName>
</protein>
<evidence type="ECO:0000256" key="3">
    <source>
        <dbReference type="ARBA" id="ARBA00016811"/>
    </source>
</evidence>
<feature type="non-terminal residue" evidence="5">
    <location>
        <position position="1"/>
    </location>
</feature>
<dbReference type="Proteomes" id="UP001151699">
    <property type="component" value="Unassembled WGS sequence"/>
</dbReference>
<proteinExistence type="inferred from homology"/>
<feature type="non-terminal residue" evidence="5">
    <location>
        <position position="400"/>
    </location>
</feature>
<dbReference type="EMBL" id="WJQU01001210">
    <property type="protein sequence ID" value="KAJ6634031.1"/>
    <property type="molecule type" value="Genomic_DNA"/>
</dbReference>
<dbReference type="OrthoDB" id="18145at2759"/>
<accession>A0A9Q0MP13</accession>
<evidence type="ECO:0000256" key="1">
    <source>
        <dbReference type="ARBA" id="ARBA00004123"/>
    </source>
</evidence>
<gene>
    <name evidence="5" type="primary">IntS10_0</name>
    <name evidence="5" type="ORF">Bhyg_17791</name>
</gene>
<sequence length="400" mass="46406">PRLLETLLQGINNHNQFREILIIEALPLINASPPELPSVMVNRIMAICFEYYICQMFKENCDLTTINEYWTKIFEVLDLCGRIMKWEPFLPYNRNEYMSSVRMKVDDVELDYVLVEGFKDNESKRRKADALLEPPRITVYYPCNKETPICFVTAAQCWQLLHSNEILQIDFGQLLINVPVKMWLNRFLVDLAVYLGRNDEALNILKDSKLSNLEKNLRNLSFTVSQPALNIQSFDFLMKILGDMPTHSGQWVKNLSMNCPGRHLLVLPLSRRAIIQYCTKILVTALKQKVMNDPTCTDSLLGNLLVLLQLDWPEEQPLAEYIFNIIQTKGHFIYLQFTNYIICVDMIEQFMSMWYSHGGEVHLEFSPAQANLPSKRIGTRGADKGVKDDFKQIIKQQILK</sequence>
<dbReference type="GO" id="GO:0016180">
    <property type="term" value="P:snRNA processing"/>
    <property type="evidence" value="ECO:0007669"/>
    <property type="project" value="InterPro"/>
</dbReference>
<keyword evidence="6" id="KW-1185">Reference proteome</keyword>
<dbReference type="InterPro" id="IPR026164">
    <property type="entry name" value="Int_cplx_su10"/>
</dbReference>
<keyword evidence="4" id="KW-0539">Nucleus</keyword>
<comment type="caution">
    <text evidence="5">The sequence shown here is derived from an EMBL/GenBank/DDBJ whole genome shotgun (WGS) entry which is preliminary data.</text>
</comment>
<organism evidence="5 6">
    <name type="scientific">Pseudolycoriella hygida</name>
    <dbReference type="NCBI Taxonomy" id="35572"/>
    <lineage>
        <taxon>Eukaryota</taxon>
        <taxon>Metazoa</taxon>
        <taxon>Ecdysozoa</taxon>
        <taxon>Arthropoda</taxon>
        <taxon>Hexapoda</taxon>
        <taxon>Insecta</taxon>
        <taxon>Pterygota</taxon>
        <taxon>Neoptera</taxon>
        <taxon>Endopterygota</taxon>
        <taxon>Diptera</taxon>
        <taxon>Nematocera</taxon>
        <taxon>Sciaroidea</taxon>
        <taxon>Sciaridae</taxon>
        <taxon>Pseudolycoriella</taxon>
    </lineage>
</organism>
<evidence type="ECO:0000313" key="5">
    <source>
        <dbReference type="EMBL" id="KAJ6634031.1"/>
    </source>
</evidence>
<dbReference type="PANTHER" id="PTHR16055:SF2">
    <property type="entry name" value="INTEGRATOR COMPLEX SUBUNIT 10"/>
    <property type="match status" value="1"/>
</dbReference>
<comment type="subcellular location">
    <subcellularLocation>
        <location evidence="1">Nucleus</location>
    </subcellularLocation>
</comment>
<dbReference type="AlphaFoldDB" id="A0A9Q0MP13"/>
<name>A0A9Q0MP13_9DIPT</name>
<evidence type="ECO:0000256" key="2">
    <source>
        <dbReference type="ARBA" id="ARBA00010391"/>
    </source>
</evidence>
<evidence type="ECO:0000313" key="6">
    <source>
        <dbReference type="Proteomes" id="UP001151699"/>
    </source>
</evidence>
<evidence type="ECO:0000256" key="4">
    <source>
        <dbReference type="ARBA" id="ARBA00023242"/>
    </source>
</evidence>
<dbReference type="PANTHER" id="PTHR16055">
    <property type="entry name" value="INTEGRATOR COMPLEX SUBUNIT 10"/>
    <property type="match status" value="1"/>
</dbReference>
<comment type="similarity">
    <text evidence="2">Belongs to the Integrator subunit 10 family.</text>
</comment>
<dbReference type="Pfam" id="PF21045">
    <property type="entry name" value="INT10"/>
    <property type="match status" value="1"/>
</dbReference>